<dbReference type="Proteomes" id="UP000290572">
    <property type="component" value="Unassembled WGS sequence"/>
</dbReference>
<name>A0A498P4Z1_LABRO</name>
<comment type="caution">
    <text evidence="2">The sequence shown here is derived from an EMBL/GenBank/DDBJ whole genome shotgun (WGS) entry which is preliminary data.</text>
</comment>
<keyword evidence="3" id="KW-1185">Reference proteome</keyword>
<protein>
    <submittedName>
        <fullName evidence="2">Uncharacterized protein</fullName>
    </submittedName>
</protein>
<gene>
    <name evidence="2" type="ORF">ROHU_000975</name>
</gene>
<proteinExistence type="predicted"/>
<sequence>MKKVFLSFAFVLRFDAIPEPGLPTGYIVLICVLLFVVVALGVIYCMFKYCKRKVSGTWYLFAVPPRPRFQIPVNTGYHNSNHDQKGYSSTSKYQDVTEFILRCFAKFTVLCYYEKEREILVGEDIGL</sequence>
<reference evidence="2 3" key="1">
    <citation type="submission" date="2018-03" db="EMBL/GenBank/DDBJ databases">
        <title>Draft genome sequence of Rohu Carp (Labeo rohita).</title>
        <authorList>
            <person name="Das P."/>
            <person name="Kushwaha B."/>
            <person name="Joshi C.G."/>
            <person name="Kumar D."/>
            <person name="Nagpure N.S."/>
            <person name="Sahoo L."/>
            <person name="Das S.P."/>
            <person name="Bit A."/>
            <person name="Patnaik S."/>
            <person name="Meher P.K."/>
            <person name="Jayasankar P."/>
            <person name="Koringa P.G."/>
            <person name="Patel N.V."/>
            <person name="Hinsu A.T."/>
            <person name="Kumar R."/>
            <person name="Pandey M."/>
            <person name="Agarwal S."/>
            <person name="Srivastava S."/>
            <person name="Singh M."/>
            <person name="Iquebal M.A."/>
            <person name="Jaiswal S."/>
            <person name="Angadi U.B."/>
            <person name="Kumar N."/>
            <person name="Raza M."/>
            <person name="Shah T.M."/>
            <person name="Rai A."/>
            <person name="Jena J.K."/>
        </authorList>
    </citation>
    <scope>NUCLEOTIDE SEQUENCE [LARGE SCALE GENOMIC DNA]</scope>
    <source>
        <strain evidence="2">DASCIFA01</strain>
        <tissue evidence="2">Testis</tissue>
    </source>
</reference>
<organism evidence="2 3">
    <name type="scientific">Labeo rohita</name>
    <name type="common">Indian major carp</name>
    <name type="synonym">Cyprinus rohita</name>
    <dbReference type="NCBI Taxonomy" id="84645"/>
    <lineage>
        <taxon>Eukaryota</taxon>
        <taxon>Metazoa</taxon>
        <taxon>Chordata</taxon>
        <taxon>Craniata</taxon>
        <taxon>Vertebrata</taxon>
        <taxon>Euteleostomi</taxon>
        <taxon>Actinopterygii</taxon>
        <taxon>Neopterygii</taxon>
        <taxon>Teleostei</taxon>
        <taxon>Ostariophysi</taxon>
        <taxon>Cypriniformes</taxon>
        <taxon>Cyprinidae</taxon>
        <taxon>Labeoninae</taxon>
        <taxon>Labeonini</taxon>
        <taxon>Labeo</taxon>
    </lineage>
</organism>
<dbReference type="EMBL" id="QBIY01004698">
    <property type="protein sequence ID" value="RXN38604.1"/>
    <property type="molecule type" value="Genomic_DNA"/>
</dbReference>
<evidence type="ECO:0000256" key="1">
    <source>
        <dbReference type="SAM" id="Phobius"/>
    </source>
</evidence>
<evidence type="ECO:0000313" key="3">
    <source>
        <dbReference type="Proteomes" id="UP000290572"/>
    </source>
</evidence>
<feature type="transmembrane region" description="Helical" evidence="1">
    <location>
        <begin position="26"/>
        <end position="47"/>
    </location>
</feature>
<keyword evidence="1" id="KW-1133">Transmembrane helix</keyword>
<dbReference type="AlphaFoldDB" id="A0A498P4Z1"/>
<keyword evidence="1" id="KW-0812">Transmembrane</keyword>
<evidence type="ECO:0000313" key="2">
    <source>
        <dbReference type="EMBL" id="RXN38604.1"/>
    </source>
</evidence>
<accession>A0A498P4Z1</accession>
<keyword evidence="1" id="KW-0472">Membrane</keyword>